<reference evidence="2 3" key="1">
    <citation type="submission" date="2023-10" db="EMBL/GenBank/DDBJ databases">
        <title>Draft genome sequence of Xylaria bambusicola isolate GMP-LS, the root and basal stem rot pathogen of sugarcane in Indonesia.</title>
        <authorList>
            <person name="Selvaraj P."/>
            <person name="Muralishankar V."/>
            <person name="Muruganantham S."/>
            <person name="Sp S."/>
            <person name="Haryani S."/>
            <person name="Lau K.J.X."/>
            <person name="Naqvi N.I."/>
        </authorList>
    </citation>
    <scope>NUCLEOTIDE SEQUENCE [LARGE SCALE GENOMIC DNA]</scope>
    <source>
        <strain evidence="2">GMP-LS</strain>
    </source>
</reference>
<name>A0AAN7Z7W3_9PEZI</name>
<organism evidence="2 3">
    <name type="scientific">Xylaria bambusicola</name>
    <dbReference type="NCBI Taxonomy" id="326684"/>
    <lineage>
        <taxon>Eukaryota</taxon>
        <taxon>Fungi</taxon>
        <taxon>Dikarya</taxon>
        <taxon>Ascomycota</taxon>
        <taxon>Pezizomycotina</taxon>
        <taxon>Sordariomycetes</taxon>
        <taxon>Xylariomycetidae</taxon>
        <taxon>Xylariales</taxon>
        <taxon>Xylariaceae</taxon>
        <taxon>Xylaria</taxon>
    </lineage>
</organism>
<evidence type="ECO:0000313" key="3">
    <source>
        <dbReference type="Proteomes" id="UP001305414"/>
    </source>
</evidence>
<accession>A0AAN7Z7W3</accession>
<evidence type="ECO:0000256" key="1">
    <source>
        <dbReference type="SAM" id="MobiDB-lite"/>
    </source>
</evidence>
<proteinExistence type="predicted"/>
<dbReference type="Proteomes" id="UP001305414">
    <property type="component" value="Unassembled WGS sequence"/>
</dbReference>
<feature type="region of interest" description="Disordered" evidence="1">
    <location>
        <begin position="117"/>
        <end position="146"/>
    </location>
</feature>
<feature type="region of interest" description="Disordered" evidence="1">
    <location>
        <begin position="228"/>
        <end position="253"/>
    </location>
</feature>
<sequence>MVNSELLLRPQPNVELTKDRSRRIEIWQREIVTSPKACACSAPTTQARNSGLGTLYRRSMSRFDTNRLRHDPEDYPSNPWTLNSPRNSLQEEYTGPHCPVCTLPLGGVKYKLLSKDGSGLVRRRSPSPPRISRDDDLNQGRGQKTRSKYVLRKIMRVIKPSKGLTSTKIAEMSRTDMYRDLRPEATSPPEDVRDDTSSGLSGEECKKPKVGITASAARLRRAQMLLQRGKGAKERTEQQPFRIAKFSSIQKTQ</sequence>
<dbReference type="EMBL" id="JAWHQM010000007">
    <property type="protein sequence ID" value="KAK5628056.1"/>
    <property type="molecule type" value="Genomic_DNA"/>
</dbReference>
<protein>
    <submittedName>
        <fullName evidence="2">Uncharacterized protein</fullName>
    </submittedName>
</protein>
<feature type="region of interest" description="Disordered" evidence="1">
    <location>
        <begin position="179"/>
        <end position="209"/>
    </location>
</feature>
<keyword evidence="3" id="KW-1185">Reference proteome</keyword>
<gene>
    <name evidence="2" type="ORF">RRF57_003771</name>
</gene>
<evidence type="ECO:0000313" key="2">
    <source>
        <dbReference type="EMBL" id="KAK5628056.1"/>
    </source>
</evidence>
<dbReference type="AlphaFoldDB" id="A0AAN7Z7W3"/>
<comment type="caution">
    <text evidence="2">The sequence shown here is derived from an EMBL/GenBank/DDBJ whole genome shotgun (WGS) entry which is preliminary data.</text>
</comment>